<dbReference type="SUPFAM" id="SSF116960">
    <property type="entry name" value="YfbU-like"/>
    <property type="match status" value="1"/>
</dbReference>
<evidence type="ECO:0000313" key="2">
    <source>
        <dbReference type="Proteomes" id="UP000194948"/>
    </source>
</evidence>
<keyword evidence="2" id="KW-1185">Reference proteome</keyword>
<reference evidence="1" key="2">
    <citation type="submission" date="2024-03" db="EMBL/GenBank/DDBJ databases">
        <title>The Genome Sequence of Enterococcus sp. DIV0205d.</title>
        <authorList>
            <consortium name="The Broad Institute Genomics Platform"/>
            <consortium name="The Broad Institute Microbial Omics Core"/>
            <consortium name="The Broad Institute Genomic Center for Infectious Diseases"/>
            <person name="Earl A."/>
            <person name="Manson A."/>
            <person name="Gilmore M."/>
            <person name="Schwartman J."/>
            <person name="Shea T."/>
            <person name="Abouelleil A."/>
            <person name="Cao P."/>
            <person name="Chapman S."/>
            <person name="Cusick C."/>
            <person name="Young S."/>
            <person name="Neafsey D."/>
            <person name="Nusbaum C."/>
            <person name="Birren B."/>
        </authorList>
    </citation>
    <scope>NUCLEOTIDE SEQUENCE</scope>
    <source>
        <strain evidence="1">7F3_DIV0205</strain>
    </source>
</reference>
<dbReference type="Gene3D" id="1.10.3190.10">
    <property type="entry name" value="yfbu gene product, domain 2"/>
    <property type="match status" value="1"/>
</dbReference>
<dbReference type="AlphaFoldDB" id="A0AAQ3WA80"/>
<protein>
    <recommendedName>
        <fullName evidence="3">YfbU family protein</fullName>
    </recommendedName>
</protein>
<dbReference type="InterPro" id="IPR023146">
    <property type="entry name" value="YfbU_alpha-helical_sf"/>
</dbReference>
<reference evidence="1" key="1">
    <citation type="submission" date="2017-05" db="EMBL/GenBank/DDBJ databases">
        <authorList>
            <consortium name="The Broad Institute Genomics Platform"/>
            <consortium name="The Broad Institute Genomic Center for Infectious Diseases"/>
            <person name="Earl A."/>
            <person name="Manson A."/>
            <person name="Schwartman J."/>
            <person name="Gilmore M."/>
            <person name="Abouelleil A."/>
            <person name="Cao P."/>
            <person name="Chapman S."/>
            <person name="Cusick C."/>
            <person name="Shea T."/>
            <person name="Young S."/>
            <person name="Neafsey D."/>
            <person name="Nusbaum C."/>
            <person name="Birren B."/>
        </authorList>
    </citation>
    <scope>NUCLEOTIDE SEQUENCE</scope>
    <source>
        <strain evidence="1">7F3_DIV0205</strain>
    </source>
</reference>
<dbReference type="RefSeq" id="WP_086315296.1">
    <property type="nucleotide sequence ID" value="NZ_CP147244.1"/>
</dbReference>
<proteinExistence type="predicted"/>
<dbReference type="Proteomes" id="UP000194948">
    <property type="component" value="Chromosome"/>
</dbReference>
<evidence type="ECO:0008006" key="3">
    <source>
        <dbReference type="Google" id="ProtNLM"/>
    </source>
</evidence>
<dbReference type="EMBL" id="CP147244">
    <property type="protein sequence ID" value="WYK01605.1"/>
    <property type="molecule type" value="Genomic_DNA"/>
</dbReference>
<dbReference type="NCBIfam" id="NF003936">
    <property type="entry name" value="PRK05445.1"/>
    <property type="match status" value="1"/>
</dbReference>
<dbReference type="InterPro" id="IPR023145">
    <property type="entry name" value="YfbU_helix-hairpin_sf"/>
</dbReference>
<sequence>MKKISKMERLILSNQYEILSKLAENEYEKKDYQTKREIFVQGYEYNYDDATEYFADLMSKEDSEFVWNVLEMYRAFQNAYTKDPENIDEKAISFQGFDGNSTTNYYSYCKFVIHEMDRYAEFKKIDLNSHGNYPREDTLKIWVSRWKEIIEKRRENQVGYMPLSAEDIKKIIA</sequence>
<evidence type="ECO:0000313" key="1">
    <source>
        <dbReference type="EMBL" id="WYK01605.1"/>
    </source>
</evidence>
<name>A0AAQ3WA80_9ENTE</name>
<gene>
    <name evidence="1" type="ORF">A5821_002742</name>
</gene>
<dbReference type="InterPro" id="IPR005587">
    <property type="entry name" value="UPF0304_YfbU"/>
</dbReference>
<dbReference type="Gene3D" id="1.10.287.680">
    <property type="entry name" value="Helix hairpin bin"/>
    <property type="match status" value="1"/>
</dbReference>
<accession>A0AAQ3WA80</accession>
<dbReference type="Pfam" id="PF03887">
    <property type="entry name" value="YfbU"/>
    <property type="match status" value="1"/>
</dbReference>
<organism evidence="1 2">
    <name type="scientific">Candidatus Enterococcus palustris</name>
    <dbReference type="NCBI Taxonomy" id="1834189"/>
    <lineage>
        <taxon>Bacteria</taxon>
        <taxon>Bacillati</taxon>
        <taxon>Bacillota</taxon>
        <taxon>Bacilli</taxon>
        <taxon>Lactobacillales</taxon>
        <taxon>Enterococcaceae</taxon>
        <taxon>Enterococcus</taxon>
    </lineage>
</organism>